<name>A0A9X1YLV6_9BURK</name>
<dbReference type="GO" id="GO:0003700">
    <property type="term" value="F:DNA-binding transcription factor activity"/>
    <property type="evidence" value="ECO:0007669"/>
    <property type="project" value="TreeGrafter"/>
</dbReference>
<dbReference type="InterPro" id="IPR001647">
    <property type="entry name" value="HTH_TetR"/>
</dbReference>
<reference evidence="7" key="1">
    <citation type="submission" date="2021-11" db="EMBL/GenBank/DDBJ databases">
        <title>BS-T2-15 a new species belonging to the Comamonadaceae family isolated from the soil of a French oak forest.</title>
        <authorList>
            <person name="Mieszkin S."/>
            <person name="Alain K."/>
        </authorList>
    </citation>
    <scope>NUCLEOTIDE SEQUENCE</scope>
    <source>
        <strain evidence="7">BS-T2-15</strain>
    </source>
</reference>
<dbReference type="InterPro" id="IPR009057">
    <property type="entry name" value="Homeodomain-like_sf"/>
</dbReference>
<evidence type="ECO:0000256" key="1">
    <source>
        <dbReference type="ARBA" id="ARBA00022491"/>
    </source>
</evidence>
<dbReference type="InterPro" id="IPR050109">
    <property type="entry name" value="HTH-type_TetR-like_transc_reg"/>
</dbReference>
<dbReference type="PRINTS" id="PR00455">
    <property type="entry name" value="HTHTETR"/>
</dbReference>
<protein>
    <submittedName>
        <fullName evidence="7">TetR/AcrR family transcriptional regulator</fullName>
    </submittedName>
</protein>
<proteinExistence type="predicted"/>
<keyword evidence="4" id="KW-0804">Transcription</keyword>
<dbReference type="Proteomes" id="UP001139353">
    <property type="component" value="Unassembled WGS sequence"/>
</dbReference>
<keyword evidence="8" id="KW-1185">Reference proteome</keyword>
<dbReference type="InterPro" id="IPR023772">
    <property type="entry name" value="DNA-bd_HTH_TetR-type_CS"/>
</dbReference>
<dbReference type="PROSITE" id="PS01081">
    <property type="entry name" value="HTH_TETR_1"/>
    <property type="match status" value="1"/>
</dbReference>
<dbReference type="Pfam" id="PF00440">
    <property type="entry name" value="TetR_N"/>
    <property type="match status" value="1"/>
</dbReference>
<dbReference type="EMBL" id="JAJLJH010000010">
    <property type="protein sequence ID" value="MCK9688709.1"/>
    <property type="molecule type" value="Genomic_DNA"/>
</dbReference>
<evidence type="ECO:0000256" key="5">
    <source>
        <dbReference type="PROSITE-ProRule" id="PRU00335"/>
    </source>
</evidence>
<evidence type="ECO:0000256" key="3">
    <source>
        <dbReference type="ARBA" id="ARBA00023125"/>
    </source>
</evidence>
<keyword evidence="1" id="KW-0678">Repressor</keyword>
<evidence type="ECO:0000256" key="2">
    <source>
        <dbReference type="ARBA" id="ARBA00023015"/>
    </source>
</evidence>
<dbReference type="SUPFAM" id="SSF46689">
    <property type="entry name" value="Homeodomain-like"/>
    <property type="match status" value="1"/>
</dbReference>
<dbReference type="AlphaFoldDB" id="A0A9X1YLV6"/>
<dbReference type="PROSITE" id="PS50977">
    <property type="entry name" value="HTH_TETR_2"/>
    <property type="match status" value="1"/>
</dbReference>
<comment type="caution">
    <text evidence="7">The sequence shown here is derived from an EMBL/GenBank/DDBJ whole genome shotgun (WGS) entry which is preliminary data.</text>
</comment>
<evidence type="ECO:0000259" key="6">
    <source>
        <dbReference type="PROSITE" id="PS50977"/>
    </source>
</evidence>
<dbReference type="GO" id="GO:0000976">
    <property type="term" value="F:transcription cis-regulatory region binding"/>
    <property type="evidence" value="ECO:0007669"/>
    <property type="project" value="TreeGrafter"/>
</dbReference>
<evidence type="ECO:0000313" key="7">
    <source>
        <dbReference type="EMBL" id="MCK9688709.1"/>
    </source>
</evidence>
<keyword evidence="2" id="KW-0805">Transcription regulation</keyword>
<feature type="domain" description="HTH tetR-type" evidence="6">
    <location>
        <begin position="1"/>
        <end position="55"/>
    </location>
</feature>
<keyword evidence="3 5" id="KW-0238">DNA-binding</keyword>
<dbReference type="Gene3D" id="1.10.357.10">
    <property type="entry name" value="Tetracycline Repressor, domain 2"/>
    <property type="match status" value="1"/>
</dbReference>
<feature type="DNA-binding region" description="H-T-H motif" evidence="5">
    <location>
        <begin position="18"/>
        <end position="37"/>
    </location>
</feature>
<organism evidence="7 8">
    <name type="scientific">Scleromatobacter humisilvae</name>
    <dbReference type="NCBI Taxonomy" id="2897159"/>
    <lineage>
        <taxon>Bacteria</taxon>
        <taxon>Pseudomonadati</taxon>
        <taxon>Pseudomonadota</taxon>
        <taxon>Betaproteobacteria</taxon>
        <taxon>Burkholderiales</taxon>
        <taxon>Sphaerotilaceae</taxon>
        <taxon>Scleromatobacter</taxon>
    </lineage>
</organism>
<evidence type="ECO:0000256" key="4">
    <source>
        <dbReference type="ARBA" id="ARBA00023163"/>
    </source>
</evidence>
<dbReference type="PANTHER" id="PTHR30055">
    <property type="entry name" value="HTH-TYPE TRANSCRIPTIONAL REGULATOR RUTR"/>
    <property type="match status" value="1"/>
</dbReference>
<accession>A0A9X1YLV6</accession>
<sequence length="200" mass="21166">MLEAATRILDKQGLAGLTTNRVAEVAGVSIGTVYQYFNDKSELLDALAEREVQALSDAVLAALTGPAPTEAGGRVRAVVRAVLQAYGGRTGVHRLLVEHLLATRGATPLPGMREAVVQMMSQDGIVGFDQRVRALAPADAFVLTHSVGGVVRALLAAPDRFDGAQREAIEDALVRLVVTVMDRDDTAAARDRRAAAVEMP</sequence>
<evidence type="ECO:0000313" key="8">
    <source>
        <dbReference type="Proteomes" id="UP001139353"/>
    </source>
</evidence>
<dbReference type="PANTHER" id="PTHR30055:SF234">
    <property type="entry name" value="HTH-TYPE TRANSCRIPTIONAL REGULATOR BETI"/>
    <property type="match status" value="1"/>
</dbReference>
<gene>
    <name evidence="7" type="ORF">LPC04_23605</name>
</gene>
<dbReference type="RefSeq" id="WP_275684758.1">
    <property type="nucleotide sequence ID" value="NZ_JAJLJH010000010.1"/>
</dbReference>